<comment type="caution">
    <text evidence="1">The sequence shown here is derived from an EMBL/GenBank/DDBJ whole genome shotgun (WGS) entry which is preliminary data.</text>
</comment>
<gene>
    <name evidence="1" type="ORF">EZM97_06825</name>
</gene>
<evidence type="ECO:0000313" key="2">
    <source>
        <dbReference type="Proteomes" id="UP000291822"/>
    </source>
</evidence>
<dbReference type="RefSeq" id="WP_131150201.1">
    <property type="nucleotide sequence ID" value="NZ_SJTG01000001.1"/>
</dbReference>
<protein>
    <submittedName>
        <fullName evidence="1">Uncharacterized protein</fullName>
    </submittedName>
</protein>
<accession>A0A4R0Z1H0</accession>
<sequence>MDISVDLLPQAARIVKYVTTQPLWVLITEATVILGTAAKWVKPIARFVEWAHGRRAIAIAESLKRMTHVASFNDAEIREAVQQYITPDASNVDPTDDDDLRDFASVREGIFAVVERALSAGSSARLLILADSGMGKTTLLLNIFARELKKPAKRRREMALVPLGRADADEQIKAVTDKRNTILLLDALDEDTQAIDDHKLRLQQIMGLSADFKSVIMTCRTQFFANDKTIPTTSGVARVGPKKAGTQGSQHFQRMYLLPFTPRQIDEYLRTITPWYGLRKRRRAHHLVARIPELTVRPMLLGLLPDLLRREDEFSELWDLYHFMVDSWLMRESHWIEPQELLGVSKKVAVDIYLNRYARRSERLSLDDLAVLLERSSSSIETWKLTGRSLLNRDSAGNYKFAHRSIMEFLFVAALVGGSDECASVMWTDMMRDLFLSWGRSASDEASLARAQCLLEQIGLSDTGIFPIVETYEPATRIEAQWVRRAVGRSTDMRAKAGIPTAWRKWTSRVIERQNVVRAYEFSEGLVWQCVDMRTTPDPEVFRVHRKEDQYLDRKHCEWTRPTLAEFYSLTQVLVAHDAFPLHEDDLYWLRDEDTQNLAMARLRRTGKEPAAVAEFRDGARLIVANVASITEDWALDVYAVPKVQGRAQGRQHYPVATMALQVVVWRGRAEDRWTTEARDPDWSMRNQASRSR</sequence>
<dbReference type="Proteomes" id="UP000291822">
    <property type="component" value="Unassembled WGS sequence"/>
</dbReference>
<reference evidence="1 2" key="1">
    <citation type="submission" date="2019-02" db="EMBL/GenBank/DDBJ databases">
        <title>Dyella amyloliquefaciens sp. nov., isolated from forest soil.</title>
        <authorList>
            <person name="Gao Z.-H."/>
            <person name="Qiu L.-H."/>
        </authorList>
    </citation>
    <scope>NUCLEOTIDE SEQUENCE [LARGE SCALE GENOMIC DNA]</scope>
    <source>
        <strain evidence="1 2">KACC 12747</strain>
    </source>
</reference>
<name>A0A4R0Z1H0_9GAMM</name>
<dbReference type="EMBL" id="SJTG01000001">
    <property type="protein sequence ID" value="TCI13016.1"/>
    <property type="molecule type" value="Genomic_DNA"/>
</dbReference>
<dbReference type="AlphaFoldDB" id="A0A4R0Z1H0"/>
<keyword evidence="2" id="KW-1185">Reference proteome</keyword>
<proteinExistence type="predicted"/>
<organism evidence="1 2">
    <name type="scientific">Dyella soli</name>
    <dbReference type="NCBI Taxonomy" id="522319"/>
    <lineage>
        <taxon>Bacteria</taxon>
        <taxon>Pseudomonadati</taxon>
        <taxon>Pseudomonadota</taxon>
        <taxon>Gammaproteobacteria</taxon>
        <taxon>Lysobacterales</taxon>
        <taxon>Rhodanobacteraceae</taxon>
        <taxon>Dyella</taxon>
    </lineage>
</organism>
<evidence type="ECO:0000313" key="1">
    <source>
        <dbReference type="EMBL" id="TCI13016.1"/>
    </source>
</evidence>